<evidence type="ECO:0000259" key="4">
    <source>
        <dbReference type="Pfam" id="PF00685"/>
    </source>
</evidence>
<evidence type="ECO:0000256" key="2">
    <source>
        <dbReference type="ARBA" id="ARBA00022679"/>
    </source>
</evidence>
<protein>
    <recommendedName>
        <fullName evidence="3">Sulfotransferase</fullName>
        <ecNumber evidence="3">2.8.2.-</ecNumber>
    </recommendedName>
</protein>
<evidence type="ECO:0000256" key="1">
    <source>
        <dbReference type="ARBA" id="ARBA00005771"/>
    </source>
</evidence>
<dbReference type="InterPro" id="IPR027417">
    <property type="entry name" value="P-loop_NTPase"/>
</dbReference>
<evidence type="ECO:0000313" key="5">
    <source>
        <dbReference type="Proteomes" id="UP000504624"/>
    </source>
</evidence>
<keyword evidence="5" id="KW-1185">Reference proteome</keyword>
<dbReference type="RefSeq" id="XP_017673032.1">
    <property type="nucleotide sequence ID" value="XM_017817543.1"/>
</dbReference>
<dbReference type="AlphaFoldDB" id="A0A6J0HEY8"/>
<evidence type="ECO:0000313" key="6">
    <source>
        <dbReference type="RefSeq" id="XP_017673032.1"/>
    </source>
</evidence>
<proteinExistence type="inferred from homology"/>
<organism evidence="5 6">
    <name type="scientific">Lepidothrix coronata</name>
    <name type="common">blue-crowned manakin</name>
    <dbReference type="NCBI Taxonomy" id="321398"/>
    <lineage>
        <taxon>Eukaryota</taxon>
        <taxon>Metazoa</taxon>
        <taxon>Chordata</taxon>
        <taxon>Craniata</taxon>
        <taxon>Vertebrata</taxon>
        <taxon>Euteleostomi</taxon>
        <taxon>Archelosauria</taxon>
        <taxon>Archosauria</taxon>
        <taxon>Dinosauria</taxon>
        <taxon>Saurischia</taxon>
        <taxon>Theropoda</taxon>
        <taxon>Coelurosauria</taxon>
        <taxon>Aves</taxon>
        <taxon>Neognathae</taxon>
        <taxon>Neoaves</taxon>
        <taxon>Telluraves</taxon>
        <taxon>Australaves</taxon>
        <taxon>Passeriformes</taxon>
        <taxon>Pipridae</taxon>
        <taxon>Lepidothrix</taxon>
    </lineage>
</organism>
<dbReference type="Pfam" id="PF00685">
    <property type="entry name" value="Sulfotransfer_1"/>
    <property type="match status" value="1"/>
</dbReference>
<dbReference type="EC" id="2.8.2.-" evidence="3"/>
<dbReference type="InterPro" id="IPR000863">
    <property type="entry name" value="Sulfotransferase_dom"/>
</dbReference>
<dbReference type="GeneID" id="108498622"/>
<dbReference type="GO" id="GO:0008146">
    <property type="term" value="F:sulfotransferase activity"/>
    <property type="evidence" value="ECO:0007669"/>
    <property type="project" value="InterPro"/>
</dbReference>
<gene>
    <name evidence="6" type="primary">LOC108498622</name>
</gene>
<feature type="domain" description="Sulfotransferase" evidence="4">
    <location>
        <begin position="57"/>
        <end position="299"/>
    </location>
</feature>
<dbReference type="PANTHER" id="PTHR11783">
    <property type="entry name" value="SULFOTRANSFERASE SULT"/>
    <property type="match status" value="1"/>
</dbReference>
<dbReference type="Proteomes" id="UP000504624">
    <property type="component" value="Unplaced"/>
</dbReference>
<evidence type="ECO:0000256" key="3">
    <source>
        <dbReference type="RuleBase" id="RU361155"/>
    </source>
</evidence>
<keyword evidence="2 3" id="KW-0808">Transferase</keyword>
<sequence length="313" mass="36439">MTRNSERNIELMDKYFSEGEKIAPEDMLFSYRDILFPASVSSPETLEALKSFEARSDDVILVGYPKSGTNWLEQMVQELADAKYTEEERKEIINAEKKVETFQRLEFGDPGIYERMKKLPSRRIIVTHLTPQLLPPSIFQSKAKILVLVRNPKDTAVSYYHFYNNLPLLPSFASWDEYFPDFMNGKLAWGSYFDHLVEWNKYIDNEKIMTISYEELKEDQVQGMKKIAAFFGFSLCEEDFLRIAKKTSFKAMKEKSSETHGKFGDVLFRKGVVGSWKDLFSKAQNEEMYRKFEDTLGGTKMAAKIKYDVYCKA</sequence>
<dbReference type="SUPFAM" id="SSF52540">
    <property type="entry name" value="P-loop containing nucleoside triphosphate hydrolases"/>
    <property type="match status" value="1"/>
</dbReference>
<dbReference type="OrthoDB" id="205623at2759"/>
<reference evidence="6" key="1">
    <citation type="submission" date="2025-08" db="UniProtKB">
        <authorList>
            <consortium name="RefSeq"/>
        </authorList>
    </citation>
    <scope>IDENTIFICATION</scope>
</reference>
<name>A0A6J0HEY8_9PASS</name>
<comment type="similarity">
    <text evidence="1 3">Belongs to the sulfotransferase 1 family.</text>
</comment>
<accession>A0A6J0HEY8</accession>
<dbReference type="Gene3D" id="3.40.50.300">
    <property type="entry name" value="P-loop containing nucleotide triphosphate hydrolases"/>
    <property type="match status" value="1"/>
</dbReference>